<dbReference type="Pfam" id="PF00249">
    <property type="entry name" value="Myb_DNA-binding"/>
    <property type="match status" value="2"/>
</dbReference>
<evidence type="ECO:0000256" key="4">
    <source>
        <dbReference type="ARBA" id="ARBA00023242"/>
    </source>
</evidence>
<feature type="domain" description="Myb-like" evidence="6">
    <location>
        <begin position="61"/>
        <end position="111"/>
    </location>
</feature>
<keyword evidence="2" id="KW-0677">Repeat</keyword>
<dbReference type="CDD" id="cd00167">
    <property type="entry name" value="SANT"/>
    <property type="match status" value="2"/>
</dbReference>
<feature type="compositionally biased region" description="Polar residues" evidence="5">
    <location>
        <begin position="125"/>
        <end position="135"/>
    </location>
</feature>
<comment type="subcellular location">
    <subcellularLocation>
        <location evidence="1">Nucleus</location>
    </subcellularLocation>
</comment>
<keyword evidence="3" id="KW-0238">DNA-binding</keyword>
<feature type="compositionally biased region" description="Polar residues" evidence="5">
    <location>
        <begin position="142"/>
        <end position="157"/>
    </location>
</feature>
<dbReference type="SUPFAM" id="SSF46689">
    <property type="entry name" value="Homeodomain-like"/>
    <property type="match status" value="1"/>
</dbReference>
<dbReference type="Gene3D" id="1.10.10.60">
    <property type="entry name" value="Homeodomain-like"/>
    <property type="match status" value="2"/>
</dbReference>
<dbReference type="Proteomes" id="UP000694918">
    <property type="component" value="Unplaced"/>
</dbReference>
<sequence>MRKPCCDKQDTNKGAWSKEEDQKLIDYIRKHGEGCWRSLPQAAGLLRCGKSCRLRWINYLRPDLKRGNFGEDEEDLIIKLHALLGNRWSLIAGRLPGRTDNEVKNYWNSHLRRKLINMGIDPNNHRLNQNLQRSRNPPIPASGTSSGLKIQAKQQPTKPRVDSEQTSDAGSCLEDEPCALPDLNLNLDLTMSIPSSSIAHVEGNPKDNESNFLRPQKIAPSSNLLLSQ</sequence>
<evidence type="ECO:0000256" key="5">
    <source>
        <dbReference type="SAM" id="MobiDB-lite"/>
    </source>
</evidence>
<dbReference type="RefSeq" id="XP_011038671.1">
    <property type="nucleotide sequence ID" value="XM_011040369.1"/>
</dbReference>
<dbReference type="KEGG" id="peu:105135484"/>
<feature type="region of interest" description="Disordered" evidence="5">
    <location>
        <begin position="123"/>
        <end position="175"/>
    </location>
</feature>
<dbReference type="GO" id="GO:0005634">
    <property type="term" value="C:nucleus"/>
    <property type="evidence" value="ECO:0007669"/>
    <property type="project" value="UniProtKB-SubCell"/>
</dbReference>
<gene>
    <name evidence="9" type="primary">LOC105135484</name>
</gene>
<dbReference type="InterPro" id="IPR017930">
    <property type="entry name" value="Myb_dom"/>
</dbReference>
<keyword evidence="4" id="KW-0539">Nucleus</keyword>
<accession>A0AAJ6V0K3</accession>
<protein>
    <submittedName>
        <fullName evidence="9">Transcription repressor MYB6-like</fullName>
    </submittedName>
</protein>
<dbReference type="GeneID" id="105135484"/>
<dbReference type="InterPro" id="IPR015495">
    <property type="entry name" value="Myb_TF_plants"/>
</dbReference>
<dbReference type="FunFam" id="1.10.10.60:FF:000001">
    <property type="entry name" value="MYB-related transcription factor"/>
    <property type="match status" value="1"/>
</dbReference>
<keyword evidence="8" id="KW-1185">Reference proteome</keyword>
<dbReference type="InterPro" id="IPR009057">
    <property type="entry name" value="Homeodomain-like_sf"/>
</dbReference>
<dbReference type="PROSITE" id="PS50090">
    <property type="entry name" value="MYB_LIKE"/>
    <property type="match status" value="2"/>
</dbReference>
<dbReference type="AlphaFoldDB" id="A0AAJ6V0K3"/>
<evidence type="ECO:0000256" key="2">
    <source>
        <dbReference type="ARBA" id="ARBA00022737"/>
    </source>
</evidence>
<evidence type="ECO:0000259" key="7">
    <source>
        <dbReference type="PROSITE" id="PS51294"/>
    </source>
</evidence>
<dbReference type="InterPro" id="IPR001005">
    <property type="entry name" value="SANT/Myb"/>
</dbReference>
<dbReference type="FunFam" id="1.10.10.60:FF:000403">
    <property type="entry name" value="Transcription repressor MYB4"/>
    <property type="match status" value="1"/>
</dbReference>
<evidence type="ECO:0000256" key="3">
    <source>
        <dbReference type="ARBA" id="ARBA00023125"/>
    </source>
</evidence>
<dbReference type="GO" id="GO:0003677">
    <property type="term" value="F:DNA binding"/>
    <property type="evidence" value="ECO:0007669"/>
    <property type="project" value="UniProtKB-KW"/>
</dbReference>
<feature type="domain" description="HTH myb-type" evidence="7">
    <location>
        <begin position="61"/>
        <end position="115"/>
    </location>
</feature>
<proteinExistence type="predicted"/>
<organism evidence="8 9">
    <name type="scientific">Populus euphratica</name>
    <name type="common">Euphrates poplar</name>
    <dbReference type="NCBI Taxonomy" id="75702"/>
    <lineage>
        <taxon>Eukaryota</taxon>
        <taxon>Viridiplantae</taxon>
        <taxon>Streptophyta</taxon>
        <taxon>Embryophyta</taxon>
        <taxon>Tracheophyta</taxon>
        <taxon>Spermatophyta</taxon>
        <taxon>Magnoliopsida</taxon>
        <taxon>eudicotyledons</taxon>
        <taxon>Gunneridae</taxon>
        <taxon>Pentapetalae</taxon>
        <taxon>rosids</taxon>
        <taxon>fabids</taxon>
        <taxon>Malpighiales</taxon>
        <taxon>Salicaceae</taxon>
        <taxon>Saliceae</taxon>
        <taxon>Populus</taxon>
    </lineage>
</organism>
<evidence type="ECO:0000313" key="9">
    <source>
        <dbReference type="RefSeq" id="XP_011038671.1"/>
    </source>
</evidence>
<dbReference type="PANTHER" id="PTHR47999:SF128">
    <property type="entry name" value="TRANSCRIPTION REPRESSOR MYB6-LIKE"/>
    <property type="match status" value="1"/>
</dbReference>
<reference evidence="9" key="1">
    <citation type="submission" date="2025-08" db="UniProtKB">
        <authorList>
            <consortium name="RefSeq"/>
        </authorList>
    </citation>
    <scope>IDENTIFICATION</scope>
</reference>
<evidence type="ECO:0000313" key="8">
    <source>
        <dbReference type="Proteomes" id="UP000694918"/>
    </source>
</evidence>
<evidence type="ECO:0000256" key="1">
    <source>
        <dbReference type="ARBA" id="ARBA00004123"/>
    </source>
</evidence>
<name>A0AAJ6V0K3_POPEU</name>
<dbReference type="PANTHER" id="PTHR47999">
    <property type="entry name" value="TRANSCRIPTION FACTOR MYB8-RELATED-RELATED"/>
    <property type="match status" value="1"/>
</dbReference>
<evidence type="ECO:0000259" key="6">
    <source>
        <dbReference type="PROSITE" id="PS50090"/>
    </source>
</evidence>
<dbReference type="SMART" id="SM00717">
    <property type="entry name" value="SANT"/>
    <property type="match status" value="2"/>
</dbReference>
<dbReference type="PROSITE" id="PS51294">
    <property type="entry name" value="HTH_MYB"/>
    <property type="match status" value="2"/>
</dbReference>
<feature type="domain" description="Myb-like" evidence="6">
    <location>
        <begin position="8"/>
        <end position="60"/>
    </location>
</feature>
<feature type="domain" description="HTH myb-type" evidence="7">
    <location>
        <begin position="8"/>
        <end position="60"/>
    </location>
</feature>